<dbReference type="EMBL" id="RHHT01000080">
    <property type="protein sequence ID" value="RNB68630.1"/>
    <property type="molecule type" value="Genomic_DNA"/>
</dbReference>
<dbReference type="AlphaFoldDB" id="A0A3M8BYV8"/>
<sequence length="69" mass="7806">MSSLEPNLNQDTLLRIMLQACKLGNQTKEINSRMIIDRLTDELKPYFPAREKGTGAVTRSNRTQQEAIG</sequence>
<feature type="region of interest" description="Disordered" evidence="1">
    <location>
        <begin position="50"/>
        <end position="69"/>
    </location>
</feature>
<name>A0A3M8BYV8_9BACL</name>
<comment type="caution">
    <text evidence="2">The sequence shown here is derived from an EMBL/GenBank/DDBJ whole genome shotgun (WGS) entry which is preliminary data.</text>
</comment>
<evidence type="ECO:0000256" key="1">
    <source>
        <dbReference type="SAM" id="MobiDB-lite"/>
    </source>
</evidence>
<reference evidence="2 3" key="1">
    <citation type="submission" date="2018-10" db="EMBL/GenBank/DDBJ databases">
        <title>Phylogenomics of Brevibacillus.</title>
        <authorList>
            <person name="Dunlap C."/>
        </authorList>
    </citation>
    <scope>NUCLEOTIDE SEQUENCE [LARGE SCALE GENOMIC DNA]</scope>
    <source>
        <strain evidence="2 3">JCM 15085</strain>
    </source>
</reference>
<gene>
    <name evidence="2" type="ORF">EDM58_24535</name>
</gene>
<dbReference type="RefSeq" id="WP_122915674.1">
    <property type="nucleotide sequence ID" value="NZ_RHHT01000080.1"/>
</dbReference>
<evidence type="ECO:0000313" key="3">
    <source>
        <dbReference type="Proteomes" id="UP000281915"/>
    </source>
</evidence>
<evidence type="ECO:0000313" key="2">
    <source>
        <dbReference type="EMBL" id="RNB68630.1"/>
    </source>
</evidence>
<proteinExistence type="predicted"/>
<protein>
    <submittedName>
        <fullName evidence="2">Uncharacterized protein</fullName>
    </submittedName>
</protein>
<accession>A0A3M8BYV8</accession>
<organism evidence="2 3">
    <name type="scientific">Brevibacillus panacihumi</name>
    <dbReference type="NCBI Taxonomy" id="497735"/>
    <lineage>
        <taxon>Bacteria</taxon>
        <taxon>Bacillati</taxon>
        <taxon>Bacillota</taxon>
        <taxon>Bacilli</taxon>
        <taxon>Bacillales</taxon>
        <taxon>Paenibacillaceae</taxon>
        <taxon>Brevibacillus</taxon>
    </lineage>
</organism>
<dbReference type="Proteomes" id="UP000281915">
    <property type="component" value="Unassembled WGS sequence"/>
</dbReference>
<feature type="compositionally biased region" description="Polar residues" evidence="1">
    <location>
        <begin position="57"/>
        <end position="69"/>
    </location>
</feature>